<feature type="region of interest" description="Disordered" evidence="2">
    <location>
        <begin position="207"/>
        <end position="312"/>
    </location>
</feature>
<feature type="compositionally biased region" description="Low complexity" evidence="2">
    <location>
        <begin position="1040"/>
        <end position="1057"/>
    </location>
</feature>
<name>A0A8H5SXW2_FUSHE</name>
<feature type="compositionally biased region" description="Polar residues" evidence="2">
    <location>
        <begin position="1292"/>
        <end position="1302"/>
    </location>
</feature>
<feature type="compositionally biased region" description="Low complexity" evidence="2">
    <location>
        <begin position="1079"/>
        <end position="1097"/>
    </location>
</feature>
<feature type="region of interest" description="Disordered" evidence="2">
    <location>
        <begin position="337"/>
        <end position="566"/>
    </location>
</feature>
<feature type="compositionally biased region" description="Polar residues" evidence="2">
    <location>
        <begin position="478"/>
        <end position="503"/>
    </location>
</feature>
<feature type="compositionally biased region" description="Acidic residues" evidence="2">
    <location>
        <begin position="207"/>
        <end position="221"/>
    </location>
</feature>
<dbReference type="PANTHER" id="PTHR12436:SF3">
    <property type="entry name" value="GERMINAL-CENTER ASSOCIATED NUCLEAR PROTEIN"/>
    <property type="match status" value="1"/>
</dbReference>
<dbReference type="GO" id="GO:0042274">
    <property type="term" value="P:ribosomal small subunit biogenesis"/>
    <property type="evidence" value="ECO:0007669"/>
    <property type="project" value="InterPro"/>
</dbReference>
<feature type="compositionally biased region" description="Low complexity" evidence="2">
    <location>
        <begin position="1493"/>
        <end position="1509"/>
    </location>
</feature>
<feature type="compositionally biased region" description="Basic residues" evidence="2">
    <location>
        <begin position="376"/>
        <end position="385"/>
    </location>
</feature>
<dbReference type="Pfam" id="PF03399">
    <property type="entry name" value="SAC3_GANP"/>
    <property type="match status" value="1"/>
</dbReference>
<feature type="compositionally biased region" description="Low complexity" evidence="2">
    <location>
        <begin position="399"/>
        <end position="418"/>
    </location>
</feature>
<reference evidence="4 5" key="1">
    <citation type="submission" date="2020-05" db="EMBL/GenBank/DDBJ databases">
        <title>Identification and distribution of gene clusters putatively required for synthesis of sphingolipid metabolism inhibitors in phylogenetically diverse species of the filamentous fungus Fusarium.</title>
        <authorList>
            <person name="Kim H.-S."/>
            <person name="Busman M."/>
            <person name="Brown D.W."/>
            <person name="Divon H."/>
            <person name="Uhlig S."/>
            <person name="Proctor R.H."/>
        </authorList>
    </citation>
    <scope>NUCLEOTIDE SEQUENCE [LARGE SCALE GENOMIC DNA]</scope>
    <source>
        <strain evidence="4 5">NRRL 20693</strain>
    </source>
</reference>
<feature type="compositionally biased region" description="Polar residues" evidence="2">
    <location>
        <begin position="1249"/>
        <end position="1284"/>
    </location>
</feature>
<dbReference type="OrthoDB" id="264795at2759"/>
<dbReference type="Gene3D" id="1.25.40.990">
    <property type="match status" value="1"/>
</dbReference>
<feature type="compositionally biased region" description="Polar residues" evidence="2">
    <location>
        <begin position="1699"/>
        <end position="1712"/>
    </location>
</feature>
<feature type="region of interest" description="Disordered" evidence="2">
    <location>
        <begin position="1590"/>
        <end position="1671"/>
    </location>
</feature>
<accession>A0A8H5SXW2</accession>
<feature type="compositionally biased region" description="Basic and acidic residues" evidence="2">
    <location>
        <begin position="528"/>
        <end position="547"/>
    </location>
</feature>
<feature type="region of interest" description="Disordered" evidence="2">
    <location>
        <begin position="1489"/>
        <end position="1551"/>
    </location>
</feature>
<feature type="compositionally biased region" description="Polar residues" evidence="2">
    <location>
        <begin position="1538"/>
        <end position="1551"/>
    </location>
</feature>
<feature type="compositionally biased region" description="Polar residues" evidence="2">
    <location>
        <begin position="999"/>
        <end position="1008"/>
    </location>
</feature>
<feature type="compositionally biased region" description="Polar residues" evidence="2">
    <location>
        <begin position="1170"/>
        <end position="1196"/>
    </location>
</feature>
<proteinExistence type="predicted"/>
<evidence type="ECO:0000313" key="4">
    <source>
        <dbReference type="EMBL" id="KAF5659168.1"/>
    </source>
</evidence>
<dbReference type="InterPro" id="IPR007307">
    <property type="entry name" value="Ltv1"/>
</dbReference>
<evidence type="ECO:0000256" key="2">
    <source>
        <dbReference type="SAM" id="MobiDB-lite"/>
    </source>
</evidence>
<dbReference type="PANTHER" id="PTHR12436">
    <property type="entry name" value="80 KDA MCM3-ASSOCIATED PROTEIN"/>
    <property type="match status" value="1"/>
</dbReference>
<dbReference type="GO" id="GO:0005737">
    <property type="term" value="C:cytoplasm"/>
    <property type="evidence" value="ECO:0007669"/>
    <property type="project" value="TreeGrafter"/>
</dbReference>
<dbReference type="Pfam" id="PF04180">
    <property type="entry name" value="LTV"/>
    <property type="match status" value="1"/>
</dbReference>
<feature type="compositionally biased region" description="Polar residues" evidence="2">
    <location>
        <begin position="1058"/>
        <end position="1068"/>
    </location>
</feature>
<gene>
    <name evidence="4" type="ORF">FHETE_9517</name>
</gene>
<evidence type="ECO:0000259" key="3">
    <source>
        <dbReference type="Pfam" id="PF03399"/>
    </source>
</evidence>
<feature type="compositionally biased region" description="Polar residues" evidence="2">
    <location>
        <begin position="1210"/>
        <end position="1238"/>
    </location>
</feature>
<dbReference type="InterPro" id="IPR045107">
    <property type="entry name" value="SAC3/GANP/THP3"/>
</dbReference>
<feature type="compositionally biased region" description="Polar residues" evidence="2">
    <location>
        <begin position="276"/>
        <end position="285"/>
    </location>
</feature>
<feature type="compositionally biased region" description="Polar residues" evidence="2">
    <location>
        <begin position="1098"/>
        <end position="1117"/>
    </location>
</feature>
<protein>
    <submittedName>
        <fullName evidence="4">Leucine permease transcriptional regulator SAC3</fullName>
    </submittedName>
</protein>
<dbReference type="InterPro" id="IPR005062">
    <property type="entry name" value="SAC3/GANP/THP3_conserved"/>
</dbReference>
<dbReference type="GO" id="GO:0006406">
    <property type="term" value="P:mRNA export from nucleus"/>
    <property type="evidence" value="ECO:0007669"/>
    <property type="project" value="TreeGrafter"/>
</dbReference>
<dbReference type="GO" id="GO:0070390">
    <property type="term" value="C:transcription export complex 2"/>
    <property type="evidence" value="ECO:0007669"/>
    <property type="project" value="TreeGrafter"/>
</dbReference>
<feature type="coiled-coil region" evidence="1">
    <location>
        <begin position="1416"/>
        <end position="1445"/>
    </location>
</feature>
<organism evidence="4 5">
    <name type="scientific">Fusarium heterosporum</name>
    <dbReference type="NCBI Taxonomy" id="42747"/>
    <lineage>
        <taxon>Eukaryota</taxon>
        <taxon>Fungi</taxon>
        <taxon>Dikarya</taxon>
        <taxon>Ascomycota</taxon>
        <taxon>Pezizomycotina</taxon>
        <taxon>Sordariomycetes</taxon>
        <taxon>Hypocreomycetidae</taxon>
        <taxon>Hypocreales</taxon>
        <taxon>Nectriaceae</taxon>
        <taxon>Fusarium</taxon>
        <taxon>Fusarium heterosporum species complex</taxon>
    </lineage>
</organism>
<feature type="domain" description="SAC3/GANP/THP3 conserved" evidence="3">
    <location>
        <begin position="611"/>
        <end position="924"/>
    </location>
</feature>
<feature type="region of interest" description="Disordered" evidence="2">
    <location>
        <begin position="981"/>
        <end position="1316"/>
    </location>
</feature>
<evidence type="ECO:0000256" key="1">
    <source>
        <dbReference type="SAM" id="Coils"/>
    </source>
</evidence>
<feature type="compositionally biased region" description="Polar residues" evidence="2">
    <location>
        <begin position="1620"/>
        <end position="1636"/>
    </location>
</feature>
<sequence>MPRKWIDKKSAQHFTLVHRPQNDPLIHDENAPAMVLNPTQTKKSSSKSKDLDDLASELGYEAESVRANEGEAAAYGVYYDDTEYDYMQHLRDLNTGGGEVVFVESSATANKGKGKQKQSLEDALKKLDIEQSAGDLLDEELLPSKNLTRVTYEAQQEIPDSIKGFQPDMDPRLREVLEALEDDAFVDDEDDDIFQELAKDGRELEDYEFEGAEFDEDDGWESDATAKPSKEYKDGEAPQLVKELTEQPEEGPSQDWLEDFKQFKKEQKGSKAPVAPSQSEVQSMWTTTTNGGRRKKRKGALTDNSSYSMTSSSLVRTEQMSLLDARFDKIEERYNEDMDDDMQSVSAVSTMSTVQGPIRGDFDNIMDDFLGNFTKPGKRTNKKTKAQTGLEQLDEIRQGLGPARIRGRIRAFGIDGAGDSSKSKRNKRSAGFGDQSDSDTKRKPNNPFKGKDANLSDGGGRHKNRKADDKKVNDSKKNPFSNANSSKKSAGQNARGNGSNPFATTRGEPRPTTSSSADSDDENIPEIPHSDDPHAKRVYERLRKDGIHPPQWPSQPGNPKNKAEVTKFRERYEDYRSKARASLTKAGLIDDPEKRKTLQDAIDFKGICEDMCPEYEKITRINEADVYLPEKNPKTTHANTRRMVKKLARSAAGQEAPLPMDVRSIAALRRTLDYLIDDLLRDDGNLPVLHGFLWDRTRAIRRDFTFFSSLTPEEMKSQVYVLENITRFHVTALHLLTQDGKAPEDFVEQQELEQLGKALLSLRDAYDDCNDQGIRCENEAEFRAYYLIFHAYDSNIIETLQRQWKPNLWRDSDEVRTAVSLVEALQNTHDYHGPLKDAPSLAASAAYQSYFRIVEDPKVSYTMACFAECHFPRLRRSILAAVKKGLARPREASKDVTATVLNRFLRFDTIEQAIEFAELHDIEFGRCEENPSDISRQYAKLDSRSSLPHHRLKHQFSHTLVEKKRGSRALPELIHQTVHADAALSKPRTNGSGEGSLFVSDTQTTTNKPLIPTGPKITTPSAFSSASTPGGSWGNNKPVNGTSGTTFNGTATANGSALQRTTPQQNPFASGLASAPKQPASNPFAPSTSAAPPSFFNNVSVGATPSTQQSLGSGTTPSPNPFAFGKPSTPSTEAAKSSPFGQPFAPSSKATTPTSQPTFFQPPKPTTPSANNISSNETVSDKFQSQTATIAPTGQTKPPAINTLPPTPQLPGNSLNSSTQPQTSSTDANAPQATQPTAGPSLGGFPTLTGEQNKPATSILGSQPPVASTPQFSFPPLGTSTALTPTAGDVPQPSTALTTTQPPREPVSSPALPAPQRDLLGDFTKWFVKGDDGLMDEFQAFMLDNILQGVYRKYVQDEETRKQKEEDEKALAEAQNFRIYNLSIRYFYRWKEIARDRRLSQLRRSGREQMRAYYEAQRAEQAKAQKEAARRAAREKAELAELNRSEELKDFLKHKKPNKRRQAAEEDALRASGVLSGINNEQEAISKIVRRAPSVTSTPSSKQSTTSVSRGGSKTRALRQQFSDQSATFRRSLPPMASRNTSSPEPSNRISKVSERWRLKAMGIVQLPDGTSVPESLANEIYYAKRRQLGSNVMGPPSNDFNRRASISDLTRPDGRHRLSSSYGTTDTNESDSTATKNKRKRAAEDEDEATQERQVKSSSHKRVMSDAQTLIDELRAMREEMEEGATWFRDQNDRMQSEVMSRGSTPWDQEG</sequence>
<feature type="compositionally biased region" description="Polar residues" evidence="2">
    <location>
        <begin position="343"/>
        <end position="355"/>
    </location>
</feature>
<feature type="region of interest" description="Disordered" evidence="2">
    <location>
        <begin position="19"/>
        <end position="55"/>
    </location>
</feature>
<keyword evidence="5" id="KW-1185">Reference proteome</keyword>
<feature type="compositionally biased region" description="Low complexity" evidence="2">
    <location>
        <begin position="1019"/>
        <end position="1030"/>
    </location>
</feature>
<dbReference type="Proteomes" id="UP000567885">
    <property type="component" value="Unassembled WGS sequence"/>
</dbReference>
<evidence type="ECO:0000313" key="5">
    <source>
        <dbReference type="Proteomes" id="UP000567885"/>
    </source>
</evidence>
<comment type="caution">
    <text evidence="4">The sequence shown here is derived from an EMBL/GenBank/DDBJ whole genome shotgun (WGS) entry which is preliminary data.</text>
</comment>
<feature type="region of interest" description="Disordered" evidence="2">
    <location>
        <begin position="1686"/>
        <end position="1712"/>
    </location>
</feature>
<keyword evidence="1" id="KW-0175">Coiled coil</keyword>
<dbReference type="EMBL" id="JAAGWQ010000222">
    <property type="protein sequence ID" value="KAF5659168.1"/>
    <property type="molecule type" value="Genomic_DNA"/>
</dbReference>
<feature type="compositionally biased region" description="Basic and acidic residues" evidence="2">
    <location>
        <begin position="258"/>
        <end position="269"/>
    </location>
</feature>
<feature type="compositionally biased region" description="Basic and acidic residues" evidence="2">
    <location>
        <begin position="466"/>
        <end position="477"/>
    </location>
</feature>
<feature type="compositionally biased region" description="Polar residues" evidence="2">
    <location>
        <begin position="1518"/>
        <end position="1529"/>
    </location>
</feature>